<dbReference type="OrthoDB" id="7415522at2"/>
<dbReference type="EMBL" id="FRDF01000001">
    <property type="protein sequence ID" value="SHN48408.1"/>
    <property type="molecule type" value="Genomic_DNA"/>
</dbReference>
<dbReference type="InterPro" id="IPR000873">
    <property type="entry name" value="AMP-dep_synth/lig_dom"/>
</dbReference>
<dbReference type="FunFam" id="3.30.300.30:FF:000008">
    <property type="entry name" value="2,3-dihydroxybenzoate-AMP ligase"/>
    <property type="match status" value="1"/>
</dbReference>
<dbReference type="EC" id="6.2.1.44" evidence="4"/>
<organism evidence="8 9">
    <name type="scientific">Erythrobacter sanguineus</name>
    <dbReference type="NCBI Taxonomy" id="198312"/>
    <lineage>
        <taxon>Bacteria</taxon>
        <taxon>Pseudomonadati</taxon>
        <taxon>Pseudomonadota</taxon>
        <taxon>Alphaproteobacteria</taxon>
        <taxon>Sphingomonadales</taxon>
        <taxon>Erythrobacteraceae</taxon>
        <taxon>Erythrobacter/Porphyrobacter group</taxon>
        <taxon>Erythrobacter</taxon>
    </lineage>
</organism>
<dbReference type="InterPro" id="IPR045851">
    <property type="entry name" value="AMP-bd_C_sf"/>
</dbReference>
<keyword evidence="2" id="KW-0436">Ligase</keyword>
<comment type="catalytic activity">
    <reaction evidence="3">
        <text>3-(methylsulfanyl)propanoate + ATP + CoA = 3-(methylsulfanyl)propanoyl-CoA + AMP + diphosphate</text>
        <dbReference type="Rhea" id="RHEA:43052"/>
        <dbReference type="ChEBI" id="CHEBI:30616"/>
        <dbReference type="ChEBI" id="CHEBI:33019"/>
        <dbReference type="ChEBI" id="CHEBI:49016"/>
        <dbReference type="ChEBI" id="CHEBI:57287"/>
        <dbReference type="ChEBI" id="CHEBI:82815"/>
        <dbReference type="ChEBI" id="CHEBI:456215"/>
        <dbReference type="EC" id="6.2.1.44"/>
    </reaction>
    <physiologicalReaction direction="left-to-right" evidence="3">
        <dbReference type="Rhea" id="RHEA:43053"/>
    </physiologicalReaction>
</comment>
<feature type="domain" description="AMP-binding enzyme C-terminal" evidence="7">
    <location>
        <begin position="427"/>
        <end position="502"/>
    </location>
</feature>
<dbReference type="PANTHER" id="PTHR43201">
    <property type="entry name" value="ACYL-COA SYNTHETASE"/>
    <property type="match status" value="1"/>
</dbReference>
<evidence type="ECO:0000259" key="6">
    <source>
        <dbReference type="Pfam" id="PF00501"/>
    </source>
</evidence>
<dbReference type="Gene3D" id="3.40.50.12780">
    <property type="entry name" value="N-terminal domain of ligase-like"/>
    <property type="match status" value="1"/>
</dbReference>
<dbReference type="AlphaFoldDB" id="A0A1M7RQS2"/>
<dbReference type="Proteomes" id="UP000184391">
    <property type="component" value="Unassembled WGS sequence"/>
</dbReference>
<dbReference type="Pfam" id="PF13193">
    <property type="entry name" value="AMP-binding_C"/>
    <property type="match status" value="1"/>
</dbReference>
<name>A0A1M7RQS2_9SPHN</name>
<sequence length="521" mass="55976">MASTPVLNYITFDEFLRHWAAQRPDGLALVEGERRTTYAQAEVLTRQLIAFLQAHGVGRGDRFAWYGKNSDRYFLLLFAAARMGAVIAPVGWRLAPREVGYILADTESKLVIAGEDFVAAAQAVEAGIDNGPAVFEAAAAFAEAAGMEPAASFAQPDPDEAVLQLYTSGTTGNPKGVLLSNRNLFSLRRASRVANMPWDKLDAQDCLLGAMPIAHIGGTGSGPIAVANGIPVHVLPEYTPDGTLAAIEAGTTLLFLVPAAVQFMMQHPRAATTDFSRLKYLMYGAAPMPLELLKEAVKMMPATGFIQLYGMTETTGTVSLLPPEDHDVGGNRRMRSAGKAVPGVRIEVRGPDNQPVPTGEIGEICILSPSNTAGYWKLPEATASTIDPDGWLHTGDAGIMDEDGYVYIQDRIKDMIISGGENVYPAEVESAIYGHPAIAEVAVIGVPSAKWGEEVKACVVAKPGHEIDAADVIAWARERIAAFKAPKSVDVIPLMPRNASGKILRRELRAPYWEGQERQIS</sequence>
<evidence type="ECO:0000256" key="1">
    <source>
        <dbReference type="ARBA" id="ARBA00006432"/>
    </source>
</evidence>
<evidence type="ECO:0000256" key="5">
    <source>
        <dbReference type="ARBA" id="ARBA00067668"/>
    </source>
</evidence>
<dbReference type="Pfam" id="PF00501">
    <property type="entry name" value="AMP-binding"/>
    <property type="match status" value="1"/>
</dbReference>
<accession>A0A1M7RQS2</accession>
<evidence type="ECO:0000256" key="3">
    <source>
        <dbReference type="ARBA" id="ARBA00051915"/>
    </source>
</evidence>
<dbReference type="NCBIfam" id="NF004837">
    <property type="entry name" value="PRK06187.1"/>
    <property type="match status" value="1"/>
</dbReference>
<comment type="similarity">
    <text evidence="1">Belongs to the ATP-dependent AMP-binding enzyme family.</text>
</comment>
<dbReference type="GO" id="GO:0006631">
    <property type="term" value="P:fatty acid metabolic process"/>
    <property type="evidence" value="ECO:0007669"/>
    <property type="project" value="TreeGrafter"/>
</dbReference>
<evidence type="ECO:0000313" key="8">
    <source>
        <dbReference type="EMBL" id="SHN48408.1"/>
    </source>
</evidence>
<reference evidence="9" key="1">
    <citation type="submission" date="2016-12" db="EMBL/GenBank/DDBJ databases">
        <authorList>
            <person name="Varghese N."/>
            <person name="Submissions S."/>
        </authorList>
    </citation>
    <scope>NUCLEOTIDE SEQUENCE [LARGE SCALE GENOMIC DNA]</scope>
    <source>
        <strain evidence="9">DSM 11032</strain>
    </source>
</reference>
<dbReference type="SUPFAM" id="SSF56801">
    <property type="entry name" value="Acetyl-CoA synthetase-like"/>
    <property type="match status" value="1"/>
</dbReference>
<evidence type="ECO:0000256" key="2">
    <source>
        <dbReference type="ARBA" id="ARBA00022598"/>
    </source>
</evidence>
<proteinExistence type="inferred from homology"/>
<dbReference type="InterPro" id="IPR042099">
    <property type="entry name" value="ANL_N_sf"/>
</dbReference>
<keyword evidence="9" id="KW-1185">Reference proteome</keyword>
<gene>
    <name evidence="8" type="ORF">SAMN02745193_00139</name>
</gene>
<dbReference type="RefSeq" id="WP_072672742.1">
    <property type="nucleotide sequence ID" value="NZ_FRDF01000001.1"/>
</dbReference>
<evidence type="ECO:0000256" key="4">
    <source>
        <dbReference type="ARBA" id="ARBA00066616"/>
    </source>
</evidence>
<evidence type="ECO:0000313" key="9">
    <source>
        <dbReference type="Proteomes" id="UP000184391"/>
    </source>
</evidence>
<dbReference type="Gene3D" id="3.30.300.30">
    <property type="match status" value="1"/>
</dbReference>
<dbReference type="CDD" id="cd17631">
    <property type="entry name" value="FACL_FadD13-like"/>
    <property type="match status" value="1"/>
</dbReference>
<evidence type="ECO:0000259" key="7">
    <source>
        <dbReference type="Pfam" id="PF13193"/>
    </source>
</evidence>
<dbReference type="PANTHER" id="PTHR43201:SF5">
    <property type="entry name" value="MEDIUM-CHAIN ACYL-COA LIGASE ACSF2, MITOCHONDRIAL"/>
    <property type="match status" value="1"/>
</dbReference>
<dbReference type="InterPro" id="IPR025110">
    <property type="entry name" value="AMP-bd_C"/>
</dbReference>
<dbReference type="STRING" id="198312.SAMN02745193_00139"/>
<dbReference type="GO" id="GO:0031956">
    <property type="term" value="F:medium-chain fatty acid-CoA ligase activity"/>
    <property type="evidence" value="ECO:0007669"/>
    <property type="project" value="TreeGrafter"/>
</dbReference>
<protein>
    <recommendedName>
        <fullName evidence="5">3-methylmercaptopropionyl-CoA ligase</fullName>
        <ecNumber evidence="4">6.2.1.44</ecNumber>
    </recommendedName>
</protein>
<feature type="domain" description="AMP-dependent synthetase/ligase" evidence="6">
    <location>
        <begin position="16"/>
        <end position="376"/>
    </location>
</feature>